<dbReference type="InterPro" id="IPR054384">
    <property type="entry name" value="SecDF_P1_head"/>
</dbReference>
<feature type="chain" id="PRO_5012367709" description="SecDF P1 head subdomain domain-containing protein" evidence="2">
    <location>
        <begin position="22"/>
        <end position="144"/>
    </location>
</feature>
<dbReference type="Proteomes" id="UP000187251">
    <property type="component" value="Unassembled WGS sequence"/>
</dbReference>
<organism evidence="4 5">
    <name type="scientific">Alcaligenes xylosoxydans xylosoxydans</name>
    <name type="common">Achromobacter xylosoxidans</name>
    <dbReference type="NCBI Taxonomy" id="85698"/>
    <lineage>
        <taxon>Bacteria</taxon>
        <taxon>Pseudomonadati</taxon>
        <taxon>Pseudomonadota</taxon>
        <taxon>Betaproteobacteria</taxon>
        <taxon>Burkholderiales</taxon>
        <taxon>Alcaligenaceae</taxon>
        <taxon>Achromobacter</taxon>
    </lineage>
</organism>
<evidence type="ECO:0000259" key="3">
    <source>
        <dbReference type="Pfam" id="PF22599"/>
    </source>
</evidence>
<evidence type="ECO:0000256" key="2">
    <source>
        <dbReference type="SAM" id="SignalP"/>
    </source>
</evidence>
<dbReference type="Pfam" id="PF22599">
    <property type="entry name" value="SecDF_P1_head"/>
    <property type="match status" value="1"/>
</dbReference>
<dbReference type="EMBL" id="MJMN01000001">
    <property type="protein sequence ID" value="OMG92841.1"/>
    <property type="molecule type" value="Genomic_DNA"/>
</dbReference>
<sequence length="144" mass="14893">MTVIRFLACAALLVAATASHAESVALRADKATAGVDPQTSMRYVDVVLHPDSRQALADFTRDRVGKRIQLRSNGVLLSSATLQSPLEGDSFRIVAGEHGFAGKSADEIAKGIMSGGGLTVDDEGSTPGDIGTRPSKRSTPAGGN</sequence>
<gene>
    <name evidence="4" type="ORF">BIZ92_00455</name>
</gene>
<dbReference type="Gene3D" id="3.30.1360.200">
    <property type="match status" value="1"/>
</dbReference>
<feature type="signal peptide" evidence="2">
    <location>
        <begin position="1"/>
        <end position="21"/>
    </location>
</feature>
<reference evidence="4 5" key="1">
    <citation type="submission" date="2016-09" db="EMBL/GenBank/DDBJ databases">
        <title>Phylogenomics of Achromobacter.</title>
        <authorList>
            <person name="Jeukens J."/>
            <person name="Freschi L."/>
            <person name="Vincent A.T."/>
            <person name="Emond-Rheault J.-G."/>
            <person name="Kukavica-Ibrulj I."/>
            <person name="Charette S.J."/>
            <person name="Levesque R.C."/>
        </authorList>
    </citation>
    <scope>NUCLEOTIDE SEQUENCE [LARGE SCALE GENOMIC DNA]</scope>
    <source>
        <strain evidence="4 5">AUS488</strain>
    </source>
</reference>
<evidence type="ECO:0000256" key="1">
    <source>
        <dbReference type="SAM" id="MobiDB-lite"/>
    </source>
</evidence>
<accession>A0A1R1K091</accession>
<dbReference type="RefSeq" id="WP_076407622.1">
    <property type="nucleotide sequence ID" value="NZ_AP028040.1"/>
</dbReference>
<feature type="domain" description="SecDF P1 head subdomain" evidence="3">
    <location>
        <begin position="30"/>
        <end position="110"/>
    </location>
</feature>
<comment type="caution">
    <text evidence="4">The sequence shown here is derived from an EMBL/GenBank/DDBJ whole genome shotgun (WGS) entry which is preliminary data.</text>
</comment>
<dbReference type="OrthoDB" id="8666798at2"/>
<protein>
    <recommendedName>
        <fullName evidence="3">SecDF P1 head subdomain domain-containing protein</fullName>
    </recommendedName>
</protein>
<name>A0A1R1K091_ALCXX</name>
<keyword evidence="2" id="KW-0732">Signal</keyword>
<dbReference type="AlphaFoldDB" id="A0A1R1K091"/>
<evidence type="ECO:0000313" key="4">
    <source>
        <dbReference type="EMBL" id="OMG92841.1"/>
    </source>
</evidence>
<evidence type="ECO:0000313" key="5">
    <source>
        <dbReference type="Proteomes" id="UP000187251"/>
    </source>
</evidence>
<proteinExistence type="predicted"/>
<feature type="region of interest" description="Disordered" evidence="1">
    <location>
        <begin position="114"/>
        <end position="144"/>
    </location>
</feature>